<reference evidence="1" key="1">
    <citation type="submission" date="2020-04" db="EMBL/GenBank/DDBJ databases">
        <authorList>
            <person name="Chiriac C."/>
            <person name="Salcher M."/>
            <person name="Ghai R."/>
            <person name="Kavagutti S V."/>
        </authorList>
    </citation>
    <scope>NUCLEOTIDE SEQUENCE</scope>
</reference>
<name>A0A6J5MV39_9CAUD</name>
<accession>A0A6J5MV39</accession>
<evidence type="ECO:0000313" key="1">
    <source>
        <dbReference type="EMBL" id="CAB4148790.1"/>
    </source>
</evidence>
<proteinExistence type="predicted"/>
<dbReference type="EMBL" id="LR796507">
    <property type="protein sequence ID" value="CAB4148790.1"/>
    <property type="molecule type" value="Genomic_DNA"/>
</dbReference>
<sequence>MTAGSGDLDWHSLAAFVSHYAPGSPDPMELPVDRLLAIAHATSALLVRNAEAQSQSMRRMR</sequence>
<organism evidence="1">
    <name type="scientific">uncultured Caudovirales phage</name>
    <dbReference type="NCBI Taxonomy" id="2100421"/>
    <lineage>
        <taxon>Viruses</taxon>
        <taxon>Duplodnaviria</taxon>
        <taxon>Heunggongvirae</taxon>
        <taxon>Uroviricota</taxon>
        <taxon>Caudoviricetes</taxon>
        <taxon>Peduoviridae</taxon>
        <taxon>Maltschvirus</taxon>
        <taxon>Maltschvirus maltsch</taxon>
    </lineage>
</organism>
<gene>
    <name evidence="1" type="ORF">UFOVP525_24</name>
</gene>
<protein>
    <submittedName>
        <fullName evidence="1">Uncharacterized protein</fullName>
    </submittedName>
</protein>